<protein>
    <submittedName>
        <fullName evidence="7">O-antigen/teichoic acid export membrane protein</fullName>
    </submittedName>
</protein>
<keyword evidence="4 6" id="KW-1133">Transmembrane helix</keyword>
<evidence type="ECO:0000256" key="6">
    <source>
        <dbReference type="SAM" id="Phobius"/>
    </source>
</evidence>
<dbReference type="InterPro" id="IPR050833">
    <property type="entry name" value="Poly_Biosynth_Transport"/>
</dbReference>
<feature type="transmembrane region" description="Helical" evidence="6">
    <location>
        <begin position="85"/>
        <end position="108"/>
    </location>
</feature>
<dbReference type="Pfam" id="PF01943">
    <property type="entry name" value="Polysacc_synt"/>
    <property type="match status" value="1"/>
</dbReference>
<feature type="transmembrane region" description="Helical" evidence="6">
    <location>
        <begin position="181"/>
        <end position="204"/>
    </location>
</feature>
<accession>A0A3N1NSA8</accession>
<evidence type="ECO:0000313" key="7">
    <source>
        <dbReference type="EMBL" id="ROQ18068.1"/>
    </source>
</evidence>
<keyword evidence="5 6" id="KW-0472">Membrane</keyword>
<feature type="transmembrane region" description="Helical" evidence="6">
    <location>
        <begin position="15"/>
        <end position="39"/>
    </location>
</feature>
<feature type="transmembrane region" description="Helical" evidence="6">
    <location>
        <begin position="371"/>
        <end position="389"/>
    </location>
</feature>
<dbReference type="PANTHER" id="PTHR30250:SF11">
    <property type="entry name" value="O-ANTIGEN TRANSPORTER-RELATED"/>
    <property type="match status" value="1"/>
</dbReference>
<comment type="caution">
    <text evidence="7">The sequence shown here is derived from an EMBL/GenBank/DDBJ whole genome shotgun (WGS) entry which is preliminary data.</text>
</comment>
<evidence type="ECO:0000256" key="2">
    <source>
        <dbReference type="ARBA" id="ARBA00022475"/>
    </source>
</evidence>
<dbReference type="AlphaFoldDB" id="A0A3N1NSA8"/>
<feature type="transmembrane region" description="Helical" evidence="6">
    <location>
        <begin position="395"/>
        <end position="412"/>
    </location>
</feature>
<feature type="transmembrane region" description="Helical" evidence="6">
    <location>
        <begin position="424"/>
        <end position="445"/>
    </location>
</feature>
<keyword evidence="8" id="KW-1185">Reference proteome</keyword>
<evidence type="ECO:0000256" key="1">
    <source>
        <dbReference type="ARBA" id="ARBA00004651"/>
    </source>
</evidence>
<dbReference type="OrthoDB" id="9815248at2"/>
<evidence type="ECO:0000313" key="8">
    <source>
        <dbReference type="Proteomes" id="UP000273643"/>
    </source>
</evidence>
<feature type="transmembrane region" description="Helical" evidence="6">
    <location>
        <begin position="153"/>
        <end position="175"/>
    </location>
</feature>
<feature type="transmembrane region" description="Helical" evidence="6">
    <location>
        <begin position="299"/>
        <end position="322"/>
    </location>
</feature>
<proteinExistence type="predicted"/>
<organism evidence="7 8">
    <name type="scientific">Marinimicrobium koreense</name>
    <dbReference type="NCBI Taxonomy" id="306545"/>
    <lineage>
        <taxon>Bacteria</taxon>
        <taxon>Pseudomonadati</taxon>
        <taxon>Pseudomonadota</taxon>
        <taxon>Gammaproteobacteria</taxon>
        <taxon>Cellvibrionales</taxon>
        <taxon>Cellvibrionaceae</taxon>
        <taxon>Marinimicrobium</taxon>
    </lineage>
</organism>
<dbReference type="RefSeq" id="WP_123639389.1">
    <property type="nucleotide sequence ID" value="NZ_RJUK01000003.1"/>
</dbReference>
<keyword evidence="2" id="KW-1003">Cell membrane</keyword>
<dbReference type="InterPro" id="IPR002797">
    <property type="entry name" value="Polysacc_synth"/>
</dbReference>
<feature type="transmembrane region" description="Helical" evidence="6">
    <location>
        <begin position="334"/>
        <end position="359"/>
    </location>
</feature>
<feature type="transmembrane region" description="Helical" evidence="6">
    <location>
        <begin position="451"/>
        <end position="473"/>
    </location>
</feature>
<comment type="subcellular location">
    <subcellularLocation>
        <location evidence="1">Cell membrane</location>
        <topology evidence="1">Multi-pass membrane protein</topology>
    </subcellularLocation>
</comment>
<feature type="transmembrane region" description="Helical" evidence="6">
    <location>
        <begin position="258"/>
        <end position="278"/>
    </location>
</feature>
<name>A0A3N1NSA8_9GAMM</name>
<reference evidence="7 8" key="1">
    <citation type="submission" date="2018-11" db="EMBL/GenBank/DDBJ databases">
        <title>Genomic Encyclopedia of Type Strains, Phase IV (KMG-IV): sequencing the most valuable type-strain genomes for metagenomic binning, comparative biology and taxonomic classification.</title>
        <authorList>
            <person name="Goeker M."/>
        </authorList>
    </citation>
    <scope>NUCLEOTIDE SEQUENCE [LARGE SCALE GENOMIC DNA]</scope>
    <source>
        <strain evidence="7 8">DSM 16974</strain>
    </source>
</reference>
<feature type="transmembrane region" description="Helical" evidence="6">
    <location>
        <begin position="128"/>
        <end position="146"/>
    </location>
</feature>
<sequence length="498" mass="56299">MIPQRSSKKRAAQHIAIYSAGTIIRQLAGFIMLPIYTSYLTPADYGVVGLLVVMVSLFELLIGARFAQAVPRFFYEQESSEGQNTVVSTALVITFSISILSTTLVFIFSNTISNLFFGTPSFYHYVSIYGFILLFGAVEVYGLTFFRLRESPILFIVNSISKLILQLVLNIVFVVNLEMGVAGVVYSSVISSLVFAIISAFYILSHTGLSVDYSLIRRFIIFSWPLWLAGLAGLYIGSSNRFFIRIFSDLDQVGLFELAGKFAAIIPMLFWKPFSQWWQTERFKIYQSEDKGISVYPKVFDGMGILLVIIALGISVTSGPIIKLMSSPLFYQSILAIPPLVYAALLTDMTNFFTFSFLVSDKNIYITYIKYLSALFITVLYFILVPIFGYIGASYSLLMATIFVFLLSYNKSKKFFDNNIKIKYFLSIVSVSFVFSIIDQCFSLSIDSLTILLSLKVILIFVFFLLIYLSLFFKKETKIVVDSFIKTIWDVVFAKVSR</sequence>
<evidence type="ECO:0000256" key="5">
    <source>
        <dbReference type="ARBA" id="ARBA00023136"/>
    </source>
</evidence>
<feature type="transmembrane region" description="Helical" evidence="6">
    <location>
        <begin position="45"/>
        <end position="64"/>
    </location>
</feature>
<dbReference type="PANTHER" id="PTHR30250">
    <property type="entry name" value="PST FAMILY PREDICTED COLANIC ACID TRANSPORTER"/>
    <property type="match status" value="1"/>
</dbReference>
<dbReference type="EMBL" id="RJUK01000003">
    <property type="protein sequence ID" value="ROQ18068.1"/>
    <property type="molecule type" value="Genomic_DNA"/>
</dbReference>
<evidence type="ECO:0000256" key="3">
    <source>
        <dbReference type="ARBA" id="ARBA00022692"/>
    </source>
</evidence>
<dbReference type="Proteomes" id="UP000273643">
    <property type="component" value="Unassembled WGS sequence"/>
</dbReference>
<dbReference type="GO" id="GO:0005886">
    <property type="term" value="C:plasma membrane"/>
    <property type="evidence" value="ECO:0007669"/>
    <property type="project" value="UniProtKB-SubCell"/>
</dbReference>
<feature type="transmembrane region" description="Helical" evidence="6">
    <location>
        <begin position="216"/>
        <end position="238"/>
    </location>
</feature>
<evidence type="ECO:0000256" key="4">
    <source>
        <dbReference type="ARBA" id="ARBA00022989"/>
    </source>
</evidence>
<gene>
    <name evidence="7" type="ORF">EDC38_3041</name>
</gene>
<keyword evidence="3 6" id="KW-0812">Transmembrane</keyword>